<dbReference type="AlphaFoldDB" id="A0A2S7IG99"/>
<dbReference type="Gene3D" id="3.40.50.2000">
    <property type="entry name" value="Glycogen Phosphorylase B"/>
    <property type="match status" value="2"/>
</dbReference>
<dbReference type="PANTHER" id="PTHR12526:SF638">
    <property type="entry name" value="SPORE COAT PROTEIN SA"/>
    <property type="match status" value="1"/>
</dbReference>
<dbReference type="RefSeq" id="WP_104715814.1">
    <property type="nucleotide sequence ID" value="NZ_PTRA01000007.1"/>
</dbReference>
<organism evidence="2 3">
    <name type="scientific">Siphonobacter curvatus</name>
    <dbReference type="NCBI Taxonomy" id="2094562"/>
    <lineage>
        <taxon>Bacteria</taxon>
        <taxon>Pseudomonadati</taxon>
        <taxon>Bacteroidota</taxon>
        <taxon>Cytophagia</taxon>
        <taxon>Cytophagales</taxon>
        <taxon>Cytophagaceae</taxon>
        <taxon>Siphonobacter</taxon>
    </lineage>
</organism>
<dbReference type="PANTHER" id="PTHR12526">
    <property type="entry name" value="GLYCOSYLTRANSFERASE"/>
    <property type="match status" value="1"/>
</dbReference>
<dbReference type="SUPFAM" id="SSF53756">
    <property type="entry name" value="UDP-Glycosyltransferase/glycogen phosphorylase"/>
    <property type="match status" value="1"/>
</dbReference>
<sequence>MVSQKIIYIYQFFKTPAEGGIIRSYYLSKALADAGFEVEVITTHNEKTYQRKQIEGLTVHYLPLHYEQRYGTLRRLYVYAAFVLKAIFCALRIKNVQTCYVASVPLSVGFIGLAMKWFRGIPYYFEVGDLWPLTPIQMGYFKNKLLQKVLYGLEHLFYEQAEKVIGLSPAIQQNIQQRIDTPSKVYSIPNIADCEFYQPHPKKGLLEDRWQVRGKTVVTYFGSVGKAMDLDALIDIAQYGSNRREVAFLIAGTGSELARLKQRAVGLTNIQFLGHLNKGQLLEVLNVTDVAYLSYLDIPALWTNSPNKLFDALAAGKLIVMNIGGWHCDLMEQEGCGFYADPLKPAEFFEKLEPYIHQPERLRRASQQARHLAETQFSRQKLGAELLDLFPSQAVAEPVRMAVE</sequence>
<evidence type="ECO:0000313" key="2">
    <source>
        <dbReference type="EMBL" id="PQA54123.1"/>
    </source>
</evidence>
<accession>A0A2S7IG99</accession>
<dbReference type="GO" id="GO:0016757">
    <property type="term" value="F:glycosyltransferase activity"/>
    <property type="evidence" value="ECO:0007669"/>
    <property type="project" value="UniProtKB-ARBA"/>
</dbReference>
<proteinExistence type="predicted"/>
<dbReference type="Proteomes" id="UP000239590">
    <property type="component" value="Unassembled WGS sequence"/>
</dbReference>
<name>A0A2S7IG99_9BACT</name>
<keyword evidence="2" id="KW-0808">Transferase</keyword>
<dbReference type="EMBL" id="PTRA01000007">
    <property type="protein sequence ID" value="PQA54123.1"/>
    <property type="molecule type" value="Genomic_DNA"/>
</dbReference>
<dbReference type="Pfam" id="PF13692">
    <property type="entry name" value="Glyco_trans_1_4"/>
    <property type="match status" value="1"/>
</dbReference>
<evidence type="ECO:0000313" key="3">
    <source>
        <dbReference type="Proteomes" id="UP000239590"/>
    </source>
</evidence>
<dbReference type="Pfam" id="PF13579">
    <property type="entry name" value="Glyco_trans_4_4"/>
    <property type="match status" value="1"/>
</dbReference>
<reference evidence="3" key="1">
    <citation type="submission" date="2018-02" db="EMBL/GenBank/DDBJ databases">
        <title>Genome sequencing of Solimonas sp. HR-BB.</title>
        <authorList>
            <person name="Lee Y."/>
            <person name="Jeon C.O."/>
        </authorList>
    </citation>
    <scope>NUCLEOTIDE SEQUENCE [LARGE SCALE GENOMIC DNA]</scope>
    <source>
        <strain evidence="3">HR-U</strain>
    </source>
</reference>
<feature type="domain" description="Glycosyltransferase subfamily 4-like N-terminal" evidence="1">
    <location>
        <begin position="23"/>
        <end position="189"/>
    </location>
</feature>
<keyword evidence="3" id="KW-1185">Reference proteome</keyword>
<evidence type="ECO:0000259" key="1">
    <source>
        <dbReference type="Pfam" id="PF13579"/>
    </source>
</evidence>
<protein>
    <submittedName>
        <fullName evidence="2">Glycosyltransferase WbuB</fullName>
    </submittedName>
</protein>
<dbReference type="InterPro" id="IPR028098">
    <property type="entry name" value="Glyco_trans_4-like_N"/>
</dbReference>
<comment type="caution">
    <text evidence="2">The sequence shown here is derived from an EMBL/GenBank/DDBJ whole genome shotgun (WGS) entry which is preliminary data.</text>
</comment>
<dbReference type="CDD" id="cd03794">
    <property type="entry name" value="GT4_WbuB-like"/>
    <property type="match status" value="1"/>
</dbReference>
<dbReference type="OrthoDB" id="9811902at2"/>
<gene>
    <name evidence="2" type="ORF">C5O19_23445</name>
</gene>